<feature type="compositionally biased region" description="Basic residues" evidence="9">
    <location>
        <begin position="85"/>
        <end position="98"/>
    </location>
</feature>
<dbReference type="PROSITE" id="PS01358">
    <property type="entry name" value="ZF_RANBP2_1"/>
    <property type="match status" value="1"/>
</dbReference>
<dbReference type="InterPro" id="IPR001876">
    <property type="entry name" value="Znf_RanBP2"/>
</dbReference>
<dbReference type="Pfam" id="PF17219">
    <property type="entry name" value="YAF2_RYBP"/>
    <property type="match status" value="2"/>
</dbReference>
<dbReference type="GO" id="GO:0008270">
    <property type="term" value="F:zinc ion binding"/>
    <property type="evidence" value="ECO:0007669"/>
    <property type="project" value="UniProtKB-KW"/>
</dbReference>
<evidence type="ECO:0000256" key="6">
    <source>
        <dbReference type="ARBA" id="ARBA00023163"/>
    </source>
</evidence>
<evidence type="ECO:0000256" key="3">
    <source>
        <dbReference type="ARBA" id="ARBA00022771"/>
    </source>
</evidence>
<keyword evidence="7" id="KW-0539">Nucleus</keyword>
<keyword evidence="2" id="KW-0479">Metal-binding</keyword>
<feature type="compositionally biased region" description="Low complexity" evidence="9">
    <location>
        <begin position="280"/>
        <end position="291"/>
    </location>
</feature>
<dbReference type="InterPro" id="IPR039958">
    <property type="entry name" value="RYBP/YAF2"/>
</dbReference>
<keyword evidence="3 8" id="KW-0863">Zinc-finger</keyword>
<dbReference type="AlphaFoldDB" id="A0A8B9XY00"/>
<dbReference type="PANTHER" id="PTHR12920:SF2">
    <property type="entry name" value="YY1-ASSOCIATED FACTOR 2"/>
    <property type="match status" value="1"/>
</dbReference>
<evidence type="ECO:0000256" key="2">
    <source>
        <dbReference type="ARBA" id="ARBA00022723"/>
    </source>
</evidence>
<comment type="subcellular location">
    <subcellularLocation>
        <location evidence="1">Nucleus</location>
    </subcellularLocation>
</comment>
<dbReference type="GeneTree" id="ENSGT00390000013995"/>
<evidence type="ECO:0000313" key="11">
    <source>
        <dbReference type="Ensembl" id="ENSBGRP00000028263.1"/>
    </source>
</evidence>
<keyword evidence="12" id="KW-1185">Reference proteome</keyword>
<dbReference type="Gene3D" id="4.10.1060.10">
    <property type="entry name" value="Zinc finger, RanBP2-type"/>
    <property type="match status" value="1"/>
</dbReference>
<evidence type="ECO:0000256" key="8">
    <source>
        <dbReference type="PROSITE-ProRule" id="PRU00322"/>
    </source>
</evidence>
<dbReference type="Pfam" id="PF00641">
    <property type="entry name" value="Zn_ribbon_RanBP"/>
    <property type="match status" value="1"/>
</dbReference>
<dbReference type="Ensembl" id="ENSBGRT00000032730.1">
    <property type="protein sequence ID" value="ENSBGRP00000028263.1"/>
    <property type="gene ID" value="ENSBGRG00000017721.1"/>
</dbReference>
<dbReference type="GO" id="GO:0003712">
    <property type="term" value="F:transcription coregulator activity"/>
    <property type="evidence" value="ECO:0007669"/>
    <property type="project" value="TreeGrafter"/>
</dbReference>
<reference evidence="11" key="3">
    <citation type="submission" date="2025-09" db="UniProtKB">
        <authorList>
            <consortium name="Ensembl"/>
        </authorList>
    </citation>
    <scope>IDENTIFICATION</scope>
</reference>
<accession>A0A8B9XY00</accession>
<feature type="domain" description="RanBP2-type" evidence="10">
    <location>
        <begin position="103"/>
        <end position="132"/>
    </location>
</feature>
<proteinExistence type="predicted"/>
<keyword evidence="5" id="KW-0805">Transcription regulation</keyword>
<organism evidence="11 12">
    <name type="scientific">Bos mutus grunniens</name>
    <name type="common">Wild yak</name>
    <name type="synonym">Bos grunniens</name>
    <dbReference type="NCBI Taxonomy" id="30521"/>
    <lineage>
        <taxon>Eukaryota</taxon>
        <taxon>Metazoa</taxon>
        <taxon>Chordata</taxon>
        <taxon>Craniata</taxon>
        <taxon>Vertebrata</taxon>
        <taxon>Euteleostomi</taxon>
        <taxon>Mammalia</taxon>
        <taxon>Eutheria</taxon>
        <taxon>Laurasiatheria</taxon>
        <taxon>Artiodactyla</taxon>
        <taxon>Ruminantia</taxon>
        <taxon>Pecora</taxon>
        <taxon>Bovidae</taxon>
        <taxon>Bovinae</taxon>
        <taxon>Bos</taxon>
    </lineage>
</organism>
<sequence>MEPRWRRPRVSGGSPGCPAAAPGVQRRRLLLRPCSRPRLPDSPPPPSESLARRGPAGRGSRHWGWGRGGGGCGARARPAGDPAPRRVRVMSCRPKRQPKPSSDEGYWDCSVCTFRNSAEAFKCMMCDVRKGTSTRKPRPVSQLVAQQVTQQFVPPTQSKKEKKDKVEKEKSEKETTSKKNSHKKTRPRLKNVDRSSAQHLEVTVGDLTVIITDFKEKTKPRLKNVDRSSAQHLEVTVGDLTVIITDFKEKTKSPPASSAASADQHSQSGSSSDNTERGMSRSSSPRGEASSLNGESH</sequence>
<dbReference type="Proteomes" id="UP000694520">
    <property type="component" value="Chromosome 5"/>
</dbReference>
<feature type="region of interest" description="Disordered" evidence="9">
    <location>
        <begin position="131"/>
        <end position="197"/>
    </location>
</feature>
<dbReference type="PANTHER" id="PTHR12920">
    <property type="entry name" value="RYBP AND YAF2-RELATED"/>
    <property type="match status" value="1"/>
</dbReference>
<feature type="compositionally biased region" description="Low complexity" evidence="9">
    <location>
        <begin position="253"/>
        <end position="273"/>
    </location>
</feature>
<reference evidence="11" key="1">
    <citation type="submission" date="2019-05" db="EMBL/GenBank/DDBJ databases">
        <authorList>
            <person name="Zhang S."/>
            <person name="Liu J."/>
        </authorList>
    </citation>
    <scope>NUCLEOTIDE SEQUENCE [LARGE SCALE GENOMIC DNA]</scope>
</reference>
<dbReference type="GO" id="GO:0045893">
    <property type="term" value="P:positive regulation of DNA-templated transcription"/>
    <property type="evidence" value="ECO:0007669"/>
    <property type="project" value="InterPro"/>
</dbReference>
<feature type="compositionally biased region" description="Basic residues" evidence="9">
    <location>
        <begin position="179"/>
        <end position="189"/>
    </location>
</feature>
<dbReference type="InterPro" id="IPR033774">
    <property type="entry name" value="YAF2_RYBP"/>
</dbReference>
<dbReference type="FunFam" id="4.10.1060.10:FF:000009">
    <property type="entry name" value="YY1 associated factor 2"/>
    <property type="match status" value="1"/>
</dbReference>
<evidence type="ECO:0000256" key="4">
    <source>
        <dbReference type="ARBA" id="ARBA00022833"/>
    </source>
</evidence>
<feature type="region of interest" description="Disordered" evidence="9">
    <location>
        <begin position="249"/>
        <end position="297"/>
    </location>
</feature>
<dbReference type="PROSITE" id="PS50199">
    <property type="entry name" value="ZF_RANBP2_2"/>
    <property type="match status" value="1"/>
</dbReference>
<dbReference type="GO" id="GO:0005634">
    <property type="term" value="C:nucleus"/>
    <property type="evidence" value="ECO:0007669"/>
    <property type="project" value="UniProtKB-SubCell"/>
</dbReference>
<evidence type="ECO:0000256" key="9">
    <source>
        <dbReference type="SAM" id="MobiDB-lite"/>
    </source>
</evidence>
<keyword evidence="4" id="KW-0862">Zinc</keyword>
<gene>
    <name evidence="11" type="primary">YAF2</name>
</gene>
<dbReference type="SMART" id="SM00547">
    <property type="entry name" value="ZnF_RBZ"/>
    <property type="match status" value="1"/>
</dbReference>
<dbReference type="InterPro" id="IPR036443">
    <property type="entry name" value="Znf_RanBP2_sf"/>
</dbReference>
<keyword evidence="6" id="KW-0804">Transcription</keyword>
<evidence type="ECO:0000256" key="5">
    <source>
        <dbReference type="ARBA" id="ARBA00023015"/>
    </source>
</evidence>
<name>A0A8B9XY00_BOSMU</name>
<feature type="compositionally biased region" description="Basic and acidic residues" evidence="9">
    <location>
        <begin position="158"/>
        <end position="177"/>
    </location>
</feature>
<dbReference type="GO" id="GO:0003677">
    <property type="term" value="F:DNA binding"/>
    <property type="evidence" value="ECO:0007669"/>
    <property type="project" value="TreeGrafter"/>
</dbReference>
<feature type="compositionally biased region" description="Low complexity" evidence="9">
    <location>
        <begin position="146"/>
        <end position="157"/>
    </location>
</feature>
<dbReference type="SUPFAM" id="SSF90209">
    <property type="entry name" value="Ran binding protein zinc finger-like"/>
    <property type="match status" value="1"/>
</dbReference>
<evidence type="ECO:0000259" key="10">
    <source>
        <dbReference type="PROSITE" id="PS50199"/>
    </source>
</evidence>
<protein>
    <submittedName>
        <fullName evidence="11">YY1 associated factor 2</fullName>
    </submittedName>
</protein>
<feature type="region of interest" description="Disordered" evidence="9">
    <location>
        <begin position="1"/>
        <end position="106"/>
    </location>
</feature>
<evidence type="ECO:0000313" key="12">
    <source>
        <dbReference type="Proteomes" id="UP000694520"/>
    </source>
</evidence>
<evidence type="ECO:0000256" key="1">
    <source>
        <dbReference type="ARBA" id="ARBA00004123"/>
    </source>
</evidence>
<evidence type="ECO:0000256" key="7">
    <source>
        <dbReference type="ARBA" id="ARBA00023242"/>
    </source>
</evidence>
<reference evidence="11" key="2">
    <citation type="submission" date="2025-08" db="UniProtKB">
        <authorList>
            <consortium name="Ensembl"/>
        </authorList>
    </citation>
    <scope>IDENTIFICATION</scope>
</reference>